<keyword evidence="7" id="KW-1185">Reference proteome</keyword>
<evidence type="ECO:0000256" key="4">
    <source>
        <dbReference type="PROSITE-ProRule" id="PRU00335"/>
    </source>
</evidence>
<dbReference type="InterPro" id="IPR050109">
    <property type="entry name" value="HTH-type_TetR-like_transc_reg"/>
</dbReference>
<organism evidence="6 7">
    <name type="scientific">Streptomyces hoynatensis</name>
    <dbReference type="NCBI Taxonomy" id="1141874"/>
    <lineage>
        <taxon>Bacteria</taxon>
        <taxon>Bacillati</taxon>
        <taxon>Actinomycetota</taxon>
        <taxon>Actinomycetes</taxon>
        <taxon>Kitasatosporales</taxon>
        <taxon>Streptomycetaceae</taxon>
        <taxon>Streptomyces</taxon>
    </lineage>
</organism>
<evidence type="ECO:0000256" key="2">
    <source>
        <dbReference type="ARBA" id="ARBA00023125"/>
    </source>
</evidence>
<gene>
    <name evidence="6" type="ORF">D7294_23300</name>
</gene>
<dbReference type="EMBL" id="RBAL01000016">
    <property type="protein sequence ID" value="RKN38761.1"/>
    <property type="molecule type" value="Genomic_DNA"/>
</dbReference>
<reference evidence="6 7" key="1">
    <citation type="journal article" date="2014" name="Int. J. Syst. Evol. Microbiol.">
        <title>Streptomyces hoynatensis sp. nov., isolated from deep marine sediment.</title>
        <authorList>
            <person name="Veyisoglu A."/>
            <person name="Sahin N."/>
        </authorList>
    </citation>
    <scope>NUCLEOTIDE SEQUENCE [LARGE SCALE GENOMIC DNA]</scope>
    <source>
        <strain evidence="6 7">KCTC 29097</strain>
    </source>
</reference>
<dbReference type="Pfam" id="PF21597">
    <property type="entry name" value="TetR_C_43"/>
    <property type="match status" value="1"/>
</dbReference>
<dbReference type="Proteomes" id="UP000272474">
    <property type="component" value="Unassembled WGS sequence"/>
</dbReference>
<dbReference type="InterPro" id="IPR009057">
    <property type="entry name" value="Homeodomain-like_sf"/>
</dbReference>
<dbReference type="GO" id="GO:0000976">
    <property type="term" value="F:transcription cis-regulatory region binding"/>
    <property type="evidence" value="ECO:0007669"/>
    <property type="project" value="TreeGrafter"/>
</dbReference>
<evidence type="ECO:0000313" key="6">
    <source>
        <dbReference type="EMBL" id="RKN38761.1"/>
    </source>
</evidence>
<evidence type="ECO:0000256" key="1">
    <source>
        <dbReference type="ARBA" id="ARBA00023015"/>
    </source>
</evidence>
<proteinExistence type="predicted"/>
<sequence length="173" mass="18548">MRADARRNREAIVEAALRLFTEHGAGVGMDRIATAAGLRVGTLYRHFDDRQALVEHIAVRALDDFLAFGWAEAAAEQPRWDALRALVLHGLGLPLALCASLTEGATAPAEPARLAAEAAELVRDLARGAQREGTLRSDLSPDEVRELLNVAICRVGARPGDALITVLLDGLRA</sequence>
<keyword evidence="1" id="KW-0805">Transcription regulation</keyword>
<keyword evidence="3" id="KW-0804">Transcription</keyword>
<dbReference type="SUPFAM" id="SSF46689">
    <property type="entry name" value="Homeodomain-like"/>
    <property type="match status" value="1"/>
</dbReference>
<dbReference type="Pfam" id="PF00440">
    <property type="entry name" value="TetR_N"/>
    <property type="match status" value="1"/>
</dbReference>
<dbReference type="GO" id="GO:0003700">
    <property type="term" value="F:DNA-binding transcription factor activity"/>
    <property type="evidence" value="ECO:0007669"/>
    <property type="project" value="TreeGrafter"/>
</dbReference>
<protein>
    <submittedName>
        <fullName evidence="6">TetR/AcrR family transcriptional regulator</fullName>
    </submittedName>
</protein>
<feature type="domain" description="HTH tetR-type" evidence="5">
    <location>
        <begin position="6"/>
        <end position="65"/>
    </location>
</feature>
<dbReference type="PROSITE" id="PS50977">
    <property type="entry name" value="HTH_TETR_2"/>
    <property type="match status" value="1"/>
</dbReference>
<name>A0A3A9YRN0_9ACTN</name>
<evidence type="ECO:0000313" key="7">
    <source>
        <dbReference type="Proteomes" id="UP000272474"/>
    </source>
</evidence>
<dbReference type="PANTHER" id="PTHR30055:SF234">
    <property type="entry name" value="HTH-TYPE TRANSCRIPTIONAL REGULATOR BETI"/>
    <property type="match status" value="1"/>
</dbReference>
<evidence type="ECO:0000259" key="5">
    <source>
        <dbReference type="PROSITE" id="PS50977"/>
    </source>
</evidence>
<comment type="caution">
    <text evidence="6">The sequence shown here is derived from an EMBL/GenBank/DDBJ whole genome shotgun (WGS) entry which is preliminary data.</text>
</comment>
<feature type="DNA-binding region" description="H-T-H motif" evidence="4">
    <location>
        <begin position="28"/>
        <end position="47"/>
    </location>
</feature>
<dbReference type="PANTHER" id="PTHR30055">
    <property type="entry name" value="HTH-TYPE TRANSCRIPTIONAL REGULATOR RUTR"/>
    <property type="match status" value="1"/>
</dbReference>
<dbReference type="OrthoDB" id="3192968at2"/>
<evidence type="ECO:0000256" key="3">
    <source>
        <dbReference type="ARBA" id="ARBA00023163"/>
    </source>
</evidence>
<dbReference type="AlphaFoldDB" id="A0A3A9YRN0"/>
<dbReference type="Gene3D" id="1.10.357.10">
    <property type="entry name" value="Tetracycline Repressor, domain 2"/>
    <property type="match status" value="1"/>
</dbReference>
<dbReference type="PRINTS" id="PR00455">
    <property type="entry name" value="HTHTETR"/>
</dbReference>
<dbReference type="InterPro" id="IPR036271">
    <property type="entry name" value="Tet_transcr_reg_TetR-rel_C_sf"/>
</dbReference>
<dbReference type="SUPFAM" id="SSF48498">
    <property type="entry name" value="Tetracyclin repressor-like, C-terminal domain"/>
    <property type="match status" value="1"/>
</dbReference>
<accession>A0A3A9YRN0</accession>
<dbReference type="InterPro" id="IPR049445">
    <property type="entry name" value="TetR_SbtR-like_C"/>
</dbReference>
<keyword evidence="2 4" id="KW-0238">DNA-binding</keyword>
<dbReference type="RefSeq" id="WP_120682948.1">
    <property type="nucleotide sequence ID" value="NZ_RBAL01000016.1"/>
</dbReference>
<dbReference type="InterPro" id="IPR001647">
    <property type="entry name" value="HTH_TetR"/>
</dbReference>